<dbReference type="SUPFAM" id="SSF55785">
    <property type="entry name" value="PYP-like sensor domain (PAS domain)"/>
    <property type="match status" value="7"/>
</dbReference>
<dbReference type="PRINTS" id="PR00344">
    <property type="entry name" value="BCTRLSENSOR"/>
</dbReference>
<accession>I4Z3K1</accession>
<dbReference type="Proteomes" id="UP000003947">
    <property type="component" value="Unassembled WGS sequence"/>
</dbReference>
<dbReference type="Gene3D" id="3.30.565.10">
    <property type="entry name" value="Histidine kinase-like ATPase, C-terminal domain"/>
    <property type="match status" value="1"/>
</dbReference>
<dbReference type="InterPro" id="IPR036890">
    <property type="entry name" value="HATPase_C_sf"/>
</dbReference>
<dbReference type="CDD" id="cd00082">
    <property type="entry name" value="HisKA"/>
    <property type="match status" value="1"/>
</dbReference>
<feature type="domain" description="Histidine kinase" evidence="8">
    <location>
        <begin position="972"/>
        <end position="1191"/>
    </location>
</feature>
<dbReference type="Pfam" id="PF08448">
    <property type="entry name" value="PAS_4"/>
    <property type="match status" value="6"/>
</dbReference>
<dbReference type="SMART" id="SM00448">
    <property type="entry name" value="REC"/>
    <property type="match status" value="1"/>
</dbReference>
<proteinExistence type="predicted"/>
<dbReference type="PROSITE" id="PS50109">
    <property type="entry name" value="HIS_KIN"/>
    <property type="match status" value="1"/>
</dbReference>
<evidence type="ECO:0000256" key="3">
    <source>
        <dbReference type="ARBA" id="ARBA00022553"/>
    </source>
</evidence>
<dbReference type="Pfam" id="PF00512">
    <property type="entry name" value="HisKA"/>
    <property type="match status" value="1"/>
</dbReference>
<dbReference type="PROSITE" id="PS50110">
    <property type="entry name" value="RESPONSE_REGULATORY"/>
    <property type="match status" value="1"/>
</dbReference>
<dbReference type="PANTHER" id="PTHR43304">
    <property type="entry name" value="PHYTOCHROME-LIKE PROTEIN CPH1"/>
    <property type="match status" value="1"/>
</dbReference>
<protein>
    <recommendedName>
        <fullName evidence="2">histidine kinase</fullName>
        <ecNumber evidence="2">2.7.13.3</ecNumber>
    </recommendedName>
</protein>
<dbReference type="PATRIC" id="fig|864069.3.peg.340"/>
<dbReference type="InterPro" id="IPR052162">
    <property type="entry name" value="Sensor_kinase/Photoreceptor"/>
</dbReference>
<dbReference type="SUPFAM" id="SSF55874">
    <property type="entry name" value="ATPase domain of HSP90 chaperone/DNA topoisomerase II/histidine kinase"/>
    <property type="match status" value="1"/>
</dbReference>
<evidence type="ECO:0000256" key="4">
    <source>
        <dbReference type="ARBA" id="ARBA00022679"/>
    </source>
</evidence>
<dbReference type="eggNOG" id="COG4191">
    <property type="taxonomic scope" value="Bacteria"/>
</dbReference>
<dbReference type="Gene3D" id="1.10.287.130">
    <property type="match status" value="1"/>
</dbReference>
<evidence type="ECO:0000313" key="12">
    <source>
        <dbReference type="EMBL" id="EIM30793.1"/>
    </source>
</evidence>
<dbReference type="STRING" id="864069.MicloDRAFT_00003200"/>
<feature type="domain" description="PAC" evidence="11">
    <location>
        <begin position="762"/>
        <end position="814"/>
    </location>
</feature>
<dbReference type="InterPro" id="IPR036097">
    <property type="entry name" value="HisK_dim/P_sf"/>
</dbReference>
<feature type="domain" description="PAS" evidence="10">
    <location>
        <begin position="833"/>
        <end position="903"/>
    </location>
</feature>
<dbReference type="InterPro" id="IPR003661">
    <property type="entry name" value="HisK_dim/P_dom"/>
</dbReference>
<reference evidence="12 13" key="1">
    <citation type="submission" date="2012-02" db="EMBL/GenBank/DDBJ databases">
        <title>Improved High-Quality Draft sequence of Microvirga sp. WSM3557.</title>
        <authorList>
            <consortium name="US DOE Joint Genome Institute"/>
            <person name="Lucas S."/>
            <person name="Han J."/>
            <person name="Lapidus A."/>
            <person name="Cheng J.-F."/>
            <person name="Goodwin L."/>
            <person name="Pitluck S."/>
            <person name="Peters L."/>
            <person name="Zhang X."/>
            <person name="Detter J.C."/>
            <person name="Han C."/>
            <person name="Tapia R."/>
            <person name="Land M."/>
            <person name="Hauser L."/>
            <person name="Kyrpides N."/>
            <person name="Ivanova N."/>
            <person name="Pagani I."/>
            <person name="Brau L."/>
            <person name="Yates R."/>
            <person name="O'Hara G."/>
            <person name="Rui T."/>
            <person name="Howieson J."/>
            <person name="Reeve W."/>
            <person name="Woyke T."/>
        </authorList>
    </citation>
    <scope>NUCLEOTIDE SEQUENCE [LARGE SCALE GENOMIC DNA]</scope>
    <source>
        <strain evidence="12 13">WSM3557</strain>
    </source>
</reference>
<dbReference type="eggNOG" id="COG5002">
    <property type="taxonomic scope" value="Bacteria"/>
</dbReference>
<keyword evidence="5" id="KW-0418">Kinase</keyword>
<dbReference type="InterPro" id="IPR001610">
    <property type="entry name" value="PAC"/>
</dbReference>
<dbReference type="EC" id="2.7.13.3" evidence="2"/>
<feature type="domain" description="PAC" evidence="11">
    <location>
        <begin position="117"/>
        <end position="170"/>
    </location>
</feature>
<keyword evidence="13" id="KW-1185">Reference proteome</keyword>
<feature type="coiled-coil region" evidence="7">
    <location>
        <begin position="805"/>
        <end position="836"/>
    </location>
</feature>
<comment type="catalytic activity">
    <reaction evidence="1">
        <text>ATP + protein L-histidine = ADP + protein N-phospho-L-histidine.</text>
        <dbReference type="EC" id="2.7.13.3"/>
    </reaction>
</comment>
<evidence type="ECO:0000259" key="9">
    <source>
        <dbReference type="PROSITE" id="PS50110"/>
    </source>
</evidence>
<evidence type="ECO:0000259" key="10">
    <source>
        <dbReference type="PROSITE" id="PS50112"/>
    </source>
</evidence>
<feature type="domain" description="PAC" evidence="11">
    <location>
        <begin position="503"/>
        <end position="556"/>
    </location>
</feature>
<dbReference type="Pfam" id="PF00072">
    <property type="entry name" value="Response_reg"/>
    <property type="match status" value="1"/>
</dbReference>
<dbReference type="InterPro" id="IPR000700">
    <property type="entry name" value="PAS-assoc_C"/>
</dbReference>
<keyword evidence="3 6" id="KW-0597">Phosphoprotein</keyword>
<dbReference type="NCBIfam" id="TIGR00229">
    <property type="entry name" value="sensory_box"/>
    <property type="match status" value="4"/>
</dbReference>
<dbReference type="InterPro" id="IPR011006">
    <property type="entry name" value="CheY-like_superfamily"/>
</dbReference>
<evidence type="ECO:0000256" key="2">
    <source>
        <dbReference type="ARBA" id="ARBA00012438"/>
    </source>
</evidence>
<dbReference type="PANTHER" id="PTHR43304:SF1">
    <property type="entry name" value="PAC DOMAIN-CONTAINING PROTEIN"/>
    <property type="match status" value="1"/>
</dbReference>
<dbReference type="InterPro" id="IPR005467">
    <property type="entry name" value="His_kinase_dom"/>
</dbReference>
<feature type="domain" description="PAS" evidence="10">
    <location>
        <begin position="302"/>
        <end position="348"/>
    </location>
</feature>
<sequence length="1330" mass="145640">MHGSPGPNGRPDVLAGGGEMAERIAAYDWTGTAIGPIAGWPQSLRTTVGIMLRSPVPMVLLWGPDGVMIYNDAYTVFAGGRHPRLLGSPVLQGWPEVADFNAHVMRVGLAGGTLSYKDQELTLHREGVPEPVWMNLDYSPVLDESGQPAGVLAIVVETTDRVLAERRIASETERQRRLFEQAPGFITILAGPEHRFEFVNQAYKRLFGDRDFIGRTVREAFPEIGEQGFYDWLDQVYATGERFVATHVPARLQASPSEPARDVVLDFIYEPVRDESGRITGIFCEGHDVTEAYRARTAVEASNGRYASVLEAMSEGFIVLDEEYRITEINAEGLRLDGRAKSELLGRTHWEAAPASVGTPVEAAYRRAMTERVPVELDHRYVDPATGHDLWLALRIYPVPGGVAAFYRDIGATRRAEAALRKSEAEARQTATLLEQLIETAPDPIWTKDETGRWTLVNSAAARVIGRPREEMAGLRNRDLLPPELAAFHDREEERILRDGETVSVEERVLDHGRGESRIFLSTKVPLRAPHGAIIGLLGMARDITDRKQIEARLRASSERVQLALDAGAIVGTWVWDVPGDRFTTDERFARSFGLDADLCRAGLPIGQVMASIHADDRARVADAVAEALGRGGDYRCEYRVRHQDGAFRWIEANGRVELGADGTPLRFPGVLIDIEQRRAAEAERDRAMAMLHTFIEAVPGVVYAKDRDGRMLMANRGTAELIGKPPEEYLGRTDAEFLDDRAQGEAIMANDRRIMEGGVMEQVEEKVRMPDGTPATWLSTKAPLRNAAGEVTGLIGTSIDITERKRIESALQASEEKLRRLNETLEQRVAETTAERDRVWRNSRDLVAVMGFDGYLKAINPAWEATLGFDEARLLAMPFWEQVHPDDHAAVGALVERLRRGEAIARFEDRLRHADGSWRWFAWSLVPEGEVFYASGRDVTAEKERQAELEQAQEALRQSQKLESMGQLTGGVAHDFNNLLMPIIGGLDMLQRRVADERSQRLIQGALQSAERAKTLVQRLLAFARRQPLQPMAVDLPQLVAGMADLVASTSGPRVRVVVDVDPALPPVKGDPNQLEMAILNLAVNARDAMPDGGQLTIAARDEILGTQHRSKLPLGRYVRLSVSDTGVGMDEATLARAVEPFFSTKGIGKGTGLGLSMVHGLAAQLGGALTIRSKPGVGTSVELWLPMAPTGAEPSERSADAGRLAAAGTVLIVDDEEAVRASTADMLSDLGYAVVETASAEEALALVEAGLVPDVVVTDHLMPGMTGVDLARRLKDKRPGLPVLVISGYAEDEGIAPDLPRLTKPFRQAELAASLSGLSRASPTDSVS</sequence>
<dbReference type="InterPro" id="IPR003594">
    <property type="entry name" value="HATPase_dom"/>
</dbReference>
<feature type="domain" description="PAS" evidence="10">
    <location>
        <begin position="430"/>
        <end position="500"/>
    </location>
</feature>
<evidence type="ECO:0000256" key="7">
    <source>
        <dbReference type="SAM" id="Coils"/>
    </source>
</evidence>
<dbReference type="PROSITE" id="PS50112">
    <property type="entry name" value="PAS"/>
    <property type="match status" value="4"/>
</dbReference>
<evidence type="ECO:0000256" key="5">
    <source>
        <dbReference type="ARBA" id="ARBA00022777"/>
    </source>
</evidence>
<feature type="domain" description="PAS" evidence="10">
    <location>
        <begin position="688"/>
        <end position="759"/>
    </location>
</feature>
<dbReference type="EMBL" id="JH660635">
    <property type="protein sequence ID" value="EIM30793.1"/>
    <property type="molecule type" value="Genomic_DNA"/>
</dbReference>
<dbReference type="HOGENOM" id="CLU_000445_114_51_5"/>
<dbReference type="SMART" id="SM00086">
    <property type="entry name" value="PAC"/>
    <property type="match status" value="6"/>
</dbReference>
<dbReference type="SMART" id="SM00091">
    <property type="entry name" value="PAS"/>
    <property type="match status" value="6"/>
</dbReference>
<dbReference type="RefSeq" id="WP_009488910.1">
    <property type="nucleotide sequence ID" value="NZ_CP141050.1"/>
</dbReference>
<evidence type="ECO:0000256" key="6">
    <source>
        <dbReference type="PROSITE-ProRule" id="PRU00169"/>
    </source>
</evidence>
<dbReference type="InterPro" id="IPR013655">
    <property type="entry name" value="PAS_fold_3"/>
</dbReference>
<dbReference type="Gene3D" id="3.40.50.2300">
    <property type="match status" value="1"/>
</dbReference>
<keyword evidence="7" id="KW-0175">Coiled coil</keyword>
<dbReference type="CDD" id="cd00130">
    <property type="entry name" value="PAS"/>
    <property type="match status" value="6"/>
</dbReference>
<gene>
    <name evidence="12" type="ORF">MicloDRAFT_00003200</name>
</gene>
<name>I4Z3K1_9HYPH</name>
<dbReference type="eggNOG" id="COG2202">
    <property type="taxonomic scope" value="Bacteria"/>
</dbReference>
<dbReference type="PROSITE" id="PS50113">
    <property type="entry name" value="PAC"/>
    <property type="match status" value="4"/>
</dbReference>
<dbReference type="SUPFAM" id="SSF52172">
    <property type="entry name" value="CheY-like"/>
    <property type="match status" value="1"/>
</dbReference>
<dbReference type="InterPro" id="IPR000014">
    <property type="entry name" value="PAS"/>
</dbReference>
<dbReference type="InterPro" id="IPR004358">
    <property type="entry name" value="Sig_transdc_His_kin-like_C"/>
</dbReference>
<dbReference type="InterPro" id="IPR001789">
    <property type="entry name" value="Sig_transdc_resp-reg_receiver"/>
</dbReference>
<dbReference type="GO" id="GO:0000155">
    <property type="term" value="F:phosphorelay sensor kinase activity"/>
    <property type="evidence" value="ECO:0007669"/>
    <property type="project" value="InterPro"/>
</dbReference>
<dbReference type="Pfam" id="PF02518">
    <property type="entry name" value="HATPase_c"/>
    <property type="match status" value="1"/>
</dbReference>
<evidence type="ECO:0000259" key="8">
    <source>
        <dbReference type="PROSITE" id="PS50109"/>
    </source>
</evidence>
<evidence type="ECO:0000256" key="1">
    <source>
        <dbReference type="ARBA" id="ARBA00000085"/>
    </source>
</evidence>
<keyword evidence="4" id="KW-0808">Transferase</keyword>
<evidence type="ECO:0000259" key="11">
    <source>
        <dbReference type="PROSITE" id="PS50113"/>
    </source>
</evidence>
<feature type="domain" description="Response regulatory" evidence="9">
    <location>
        <begin position="1211"/>
        <end position="1321"/>
    </location>
</feature>
<evidence type="ECO:0000313" key="13">
    <source>
        <dbReference type="Proteomes" id="UP000003947"/>
    </source>
</evidence>
<feature type="domain" description="PAC" evidence="11">
    <location>
        <begin position="635"/>
        <end position="687"/>
    </location>
</feature>
<dbReference type="Gene3D" id="3.30.450.20">
    <property type="entry name" value="PAS domain"/>
    <property type="match status" value="7"/>
</dbReference>
<dbReference type="SMART" id="SM00387">
    <property type="entry name" value="HATPase_c"/>
    <property type="match status" value="1"/>
</dbReference>
<dbReference type="SMART" id="SM00388">
    <property type="entry name" value="HisKA"/>
    <property type="match status" value="1"/>
</dbReference>
<dbReference type="InterPro" id="IPR035965">
    <property type="entry name" value="PAS-like_dom_sf"/>
</dbReference>
<dbReference type="SUPFAM" id="SSF47384">
    <property type="entry name" value="Homodimeric domain of signal transducing histidine kinase"/>
    <property type="match status" value="1"/>
</dbReference>
<dbReference type="Pfam" id="PF08447">
    <property type="entry name" value="PAS_3"/>
    <property type="match status" value="1"/>
</dbReference>
<feature type="modified residue" description="4-aspartylphosphate" evidence="6">
    <location>
        <position position="1261"/>
    </location>
</feature>
<dbReference type="InterPro" id="IPR013656">
    <property type="entry name" value="PAS_4"/>
</dbReference>
<organism evidence="12 13">
    <name type="scientific">Microvirga lotononidis</name>
    <dbReference type="NCBI Taxonomy" id="864069"/>
    <lineage>
        <taxon>Bacteria</taxon>
        <taxon>Pseudomonadati</taxon>
        <taxon>Pseudomonadota</taxon>
        <taxon>Alphaproteobacteria</taxon>
        <taxon>Hyphomicrobiales</taxon>
        <taxon>Methylobacteriaceae</taxon>
        <taxon>Microvirga</taxon>
    </lineage>
</organism>